<dbReference type="Proteomes" id="UP000326198">
    <property type="component" value="Unassembled WGS sequence"/>
</dbReference>
<keyword evidence="3" id="KW-1185">Reference proteome</keyword>
<evidence type="ECO:0000313" key="2">
    <source>
        <dbReference type="EMBL" id="KAE8371676.1"/>
    </source>
</evidence>
<evidence type="ECO:0000313" key="3">
    <source>
        <dbReference type="Proteomes" id="UP000326198"/>
    </source>
</evidence>
<keyword evidence="1" id="KW-0732">Signal</keyword>
<proteinExistence type="predicted"/>
<dbReference type="EMBL" id="ML736405">
    <property type="protein sequence ID" value="KAE8371676.1"/>
    <property type="molecule type" value="Genomic_DNA"/>
</dbReference>
<gene>
    <name evidence="2" type="ORF">BDV26DRAFT_275580</name>
</gene>
<evidence type="ECO:0000256" key="1">
    <source>
        <dbReference type="SAM" id="SignalP"/>
    </source>
</evidence>
<sequence>MKIQLLVSLLTATSLVSASASGNARTSRLTRRSASANDDSYLQCFTDNFSKVAYEECMKKKYPECERVTQIDSCLTKDLEALDRKPPSNSAFKKMVRACLPKMTDPYPGFDPIQLTIGFAVQKAETVNTKCSGGQ</sequence>
<feature type="signal peptide" evidence="1">
    <location>
        <begin position="1"/>
        <end position="20"/>
    </location>
</feature>
<protein>
    <submittedName>
        <fullName evidence="2">Uncharacterized protein</fullName>
    </submittedName>
</protein>
<dbReference type="AlphaFoldDB" id="A0A5N7AQU5"/>
<organism evidence="2 3">
    <name type="scientific">Aspergillus bertholletiae</name>
    <dbReference type="NCBI Taxonomy" id="1226010"/>
    <lineage>
        <taxon>Eukaryota</taxon>
        <taxon>Fungi</taxon>
        <taxon>Dikarya</taxon>
        <taxon>Ascomycota</taxon>
        <taxon>Pezizomycotina</taxon>
        <taxon>Eurotiomycetes</taxon>
        <taxon>Eurotiomycetidae</taxon>
        <taxon>Eurotiales</taxon>
        <taxon>Aspergillaceae</taxon>
        <taxon>Aspergillus</taxon>
        <taxon>Aspergillus subgen. Circumdati</taxon>
    </lineage>
</organism>
<reference evidence="2 3" key="1">
    <citation type="submission" date="2019-04" db="EMBL/GenBank/DDBJ databases">
        <title>Friends and foes A comparative genomics studyof 23 Aspergillus species from section Flavi.</title>
        <authorList>
            <consortium name="DOE Joint Genome Institute"/>
            <person name="Kjaerbolling I."/>
            <person name="Vesth T."/>
            <person name="Frisvad J.C."/>
            <person name="Nybo J.L."/>
            <person name="Theobald S."/>
            <person name="Kildgaard S."/>
            <person name="Isbrandt T."/>
            <person name="Kuo A."/>
            <person name="Sato A."/>
            <person name="Lyhne E.K."/>
            <person name="Kogle M.E."/>
            <person name="Wiebenga A."/>
            <person name="Kun R.S."/>
            <person name="Lubbers R.J."/>
            <person name="Makela M.R."/>
            <person name="Barry K."/>
            <person name="Chovatia M."/>
            <person name="Clum A."/>
            <person name="Daum C."/>
            <person name="Haridas S."/>
            <person name="He G."/>
            <person name="LaButti K."/>
            <person name="Lipzen A."/>
            <person name="Mondo S."/>
            <person name="Riley R."/>
            <person name="Salamov A."/>
            <person name="Simmons B.A."/>
            <person name="Magnuson J.K."/>
            <person name="Henrissat B."/>
            <person name="Mortensen U.H."/>
            <person name="Larsen T.O."/>
            <person name="Devries R.P."/>
            <person name="Grigoriev I.V."/>
            <person name="Machida M."/>
            <person name="Baker S.E."/>
            <person name="Andersen M.R."/>
        </authorList>
    </citation>
    <scope>NUCLEOTIDE SEQUENCE [LARGE SCALE GENOMIC DNA]</scope>
    <source>
        <strain evidence="2 3">IBT 29228</strain>
    </source>
</reference>
<accession>A0A5N7AQU5</accession>
<feature type="chain" id="PRO_5024891796" evidence="1">
    <location>
        <begin position="21"/>
        <end position="135"/>
    </location>
</feature>
<name>A0A5N7AQU5_9EURO</name>